<dbReference type="InterPro" id="IPR036864">
    <property type="entry name" value="Zn2-C6_fun-type_DNA-bd_sf"/>
</dbReference>
<name>A0AAI8VV47_9PEZI</name>
<dbReference type="GO" id="GO:0005634">
    <property type="term" value="C:nucleus"/>
    <property type="evidence" value="ECO:0007669"/>
    <property type="project" value="TreeGrafter"/>
</dbReference>
<dbReference type="EMBL" id="CAUWAG010000018">
    <property type="protein sequence ID" value="CAJ2511219.1"/>
    <property type="molecule type" value="Genomic_DNA"/>
</dbReference>
<sequence length="784" mass="88285">MADSTDTPPSISAHDGITGYSNGAAGASHRSVKRPRPVKSCLECRRRKLKCDRLLPCTQCQKSQRTCRYAADGDVASTSDGSDVETPERAPKRNCTLTTGQGPGYRASPVPPHASASMLDDHSLRIERLEKLLLGNTPSVTAGSGSTSTRQSRPIASALTIRGLTVKGGLRTRFFGQSSTRVLVNLFDEAKEFMFSSDNSSEIREKFMTIQKIHKALQEEHSKVTAPITVYVDSMTPIQKRMADVLPSRPVCDQLLQIYLNGSESLYRVLHIPSFMSQYNLYWQGNPQSDAFLPQLLSILCVGYRFIGIGKGQYQNDREGIHMPTACALVRAWLDGLRGKQLVEFSTLQAEILQMMAQRMIRTQNQDSWTQLGLIVRMAMTMGLHRDPGEFAHKILPFWAEQRRKVWYTILEFDVHMSMQCNLPSCIREGDFTCLPPRNLNDEDLHPTVVELPPPKPIEQDTDSRIQVFAASTLASRFKVLDLINRIDSLDDYQQVVDLGSELERVLDDIKYVVPREHTNDMKEIRRQWMTRVVLDMNCRRPLLALYRPFALSCPDAPQQIMTGYLRSAIMLLSYLDDLDPGAPGYEQFWHMHHLVLKQDILQATFGICYYIKQANNRSSSHSSTWGSNTRSVSVEEACAIASESSILLSLPRLKGAVEKVLETMITRIKEIGTDMKDLISLMVVFHTYQGGNLEQRKEAINQGMQSILDAGFQALHTNRENIASMPLMPTPVPLPMNAFQTNASMMNMQPFMMTPDVPNILPDDLGIWDMEFWNPFTVQPGPT</sequence>
<dbReference type="CDD" id="cd12148">
    <property type="entry name" value="fungal_TF_MHR"/>
    <property type="match status" value="1"/>
</dbReference>
<evidence type="ECO:0000259" key="8">
    <source>
        <dbReference type="PROSITE" id="PS50048"/>
    </source>
</evidence>
<dbReference type="GO" id="GO:0006351">
    <property type="term" value="P:DNA-templated transcription"/>
    <property type="evidence" value="ECO:0007669"/>
    <property type="project" value="InterPro"/>
</dbReference>
<dbReference type="SMART" id="SM00066">
    <property type="entry name" value="GAL4"/>
    <property type="match status" value="1"/>
</dbReference>
<evidence type="ECO:0000256" key="7">
    <source>
        <dbReference type="SAM" id="MobiDB-lite"/>
    </source>
</evidence>
<dbReference type="GO" id="GO:0001228">
    <property type="term" value="F:DNA-binding transcription activator activity, RNA polymerase II-specific"/>
    <property type="evidence" value="ECO:0007669"/>
    <property type="project" value="TreeGrafter"/>
</dbReference>
<dbReference type="Pfam" id="PF00172">
    <property type="entry name" value="Zn_clus"/>
    <property type="match status" value="1"/>
</dbReference>
<dbReference type="InterPro" id="IPR007219">
    <property type="entry name" value="XnlR_reg_dom"/>
</dbReference>
<dbReference type="Pfam" id="PF04082">
    <property type="entry name" value="Fungal_trans"/>
    <property type="match status" value="1"/>
</dbReference>
<keyword evidence="10" id="KW-1185">Reference proteome</keyword>
<dbReference type="PANTHER" id="PTHR31944:SF131">
    <property type="entry name" value="HEME-RESPONSIVE ZINC FINGER TRANSCRIPTION FACTOR HAP1"/>
    <property type="match status" value="1"/>
</dbReference>
<comment type="caution">
    <text evidence="9">The sequence shown here is derived from an EMBL/GenBank/DDBJ whole genome shotgun (WGS) entry which is preliminary data.</text>
</comment>
<keyword evidence="4" id="KW-0238">DNA-binding</keyword>
<feature type="compositionally biased region" description="Polar residues" evidence="7">
    <location>
        <begin position="1"/>
        <end position="10"/>
    </location>
</feature>
<keyword evidence="2" id="KW-0862">Zinc</keyword>
<organism evidence="9 10">
    <name type="scientific">Anthostomella pinea</name>
    <dbReference type="NCBI Taxonomy" id="933095"/>
    <lineage>
        <taxon>Eukaryota</taxon>
        <taxon>Fungi</taxon>
        <taxon>Dikarya</taxon>
        <taxon>Ascomycota</taxon>
        <taxon>Pezizomycotina</taxon>
        <taxon>Sordariomycetes</taxon>
        <taxon>Xylariomycetidae</taxon>
        <taxon>Xylariales</taxon>
        <taxon>Xylariaceae</taxon>
        <taxon>Anthostomella</taxon>
    </lineage>
</organism>
<evidence type="ECO:0000256" key="1">
    <source>
        <dbReference type="ARBA" id="ARBA00022723"/>
    </source>
</evidence>
<keyword evidence="6" id="KW-0539">Nucleus</keyword>
<feature type="region of interest" description="Disordered" evidence="7">
    <location>
        <begin position="73"/>
        <end position="107"/>
    </location>
</feature>
<dbReference type="GO" id="GO:0000978">
    <property type="term" value="F:RNA polymerase II cis-regulatory region sequence-specific DNA binding"/>
    <property type="evidence" value="ECO:0007669"/>
    <property type="project" value="TreeGrafter"/>
</dbReference>
<feature type="region of interest" description="Disordered" evidence="7">
    <location>
        <begin position="1"/>
        <end position="35"/>
    </location>
</feature>
<keyword evidence="5" id="KW-0804">Transcription</keyword>
<keyword evidence="3" id="KW-0805">Transcription regulation</keyword>
<dbReference type="InterPro" id="IPR051430">
    <property type="entry name" value="Fungal_TF_Env_Response"/>
</dbReference>
<evidence type="ECO:0000256" key="2">
    <source>
        <dbReference type="ARBA" id="ARBA00022833"/>
    </source>
</evidence>
<evidence type="ECO:0000313" key="9">
    <source>
        <dbReference type="EMBL" id="CAJ2511219.1"/>
    </source>
</evidence>
<dbReference type="AlphaFoldDB" id="A0AAI8VV47"/>
<evidence type="ECO:0000256" key="4">
    <source>
        <dbReference type="ARBA" id="ARBA00023125"/>
    </source>
</evidence>
<evidence type="ECO:0000256" key="3">
    <source>
        <dbReference type="ARBA" id="ARBA00023015"/>
    </source>
</evidence>
<keyword evidence="1" id="KW-0479">Metal-binding</keyword>
<dbReference type="Gene3D" id="4.10.240.10">
    <property type="entry name" value="Zn(2)-C6 fungal-type DNA-binding domain"/>
    <property type="match status" value="1"/>
</dbReference>
<dbReference type="PROSITE" id="PS00463">
    <property type="entry name" value="ZN2_CY6_FUNGAL_1"/>
    <property type="match status" value="1"/>
</dbReference>
<gene>
    <name evidence="9" type="ORF">KHLLAP_LOCUS11687</name>
</gene>
<proteinExistence type="predicted"/>
<feature type="domain" description="Zn(2)-C6 fungal-type" evidence="8">
    <location>
        <begin position="40"/>
        <end position="69"/>
    </location>
</feature>
<dbReference type="PROSITE" id="PS50048">
    <property type="entry name" value="ZN2_CY6_FUNGAL_2"/>
    <property type="match status" value="1"/>
</dbReference>
<dbReference type="SMART" id="SM00906">
    <property type="entry name" value="Fungal_trans"/>
    <property type="match status" value="1"/>
</dbReference>
<protein>
    <submittedName>
        <fullName evidence="9">Uu.00g068440.m01.CDS01</fullName>
    </submittedName>
</protein>
<evidence type="ECO:0000256" key="5">
    <source>
        <dbReference type="ARBA" id="ARBA00023163"/>
    </source>
</evidence>
<dbReference type="CDD" id="cd00067">
    <property type="entry name" value="GAL4"/>
    <property type="match status" value="1"/>
</dbReference>
<reference evidence="9" key="1">
    <citation type="submission" date="2023-10" db="EMBL/GenBank/DDBJ databases">
        <authorList>
            <person name="Hackl T."/>
        </authorList>
    </citation>
    <scope>NUCLEOTIDE SEQUENCE</scope>
</reference>
<accession>A0AAI8VV47</accession>
<dbReference type="SUPFAM" id="SSF57701">
    <property type="entry name" value="Zn2/Cys6 DNA-binding domain"/>
    <property type="match status" value="1"/>
</dbReference>
<dbReference type="PANTHER" id="PTHR31944">
    <property type="entry name" value="HEME-RESPONSIVE ZINC FINGER TRANSCRIPTION FACTOR HAP1"/>
    <property type="match status" value="1"/>
</dbReference>
<evidence type="ECO:0000313" key="10">
    <source>
        <dbReference type="Proteomes" id="UP001295740"/>
    </source>
</evidence>
<dbReference type="InterPro" id="IPR001138">
    <property type="entry name" value="Zn2Cys6_DnaBD"/>
</dbReference>
<evidence type="ECO:0000256" key="6">
    <source>
        <dbReference type="ARBA" id="ARBA00023242"/>
    </source>
</evidence>
<dbReference type="Proteomes" id="UP001295740">
    <property type="component" value="Unassembled WGS sequence"/>
</dbReference>
<dbReference type="GO" id="GO:0008270">
    <property type="term" value="F:zinc ion binding"/>
    <property type="evidence" value="ECO:0007669"/>
    <property type="project" value="InterPro"/>
</dbReference>